<dbReference type="Gene3D" id="3.30.420.10">
    <property type="entry name" value="Ribonuclease H-like superfamily/Ribonuclease H"/>
    <property type="match status" value="1"/>
</dbReference>
<name>A0A4Y2SPU9_ARAVE</name>
<dbReference type="AlphaFoldDB" id="A0A4Y2SPU9"/>
<dbReference type="EMBL" id="BGPR01022949">
    <property type="protein sequence ID" value="GBN89743.1"/>
    <property type="molecule type" value="Genomic_DNA"/>
</dbReference>
<dbReference type="PANTHER" id="PTHR46060">
    <property type="entry name" value="MARINER MOS1 TRANSPOSASE-LIKE PROTEIN"/>
    <property type="match status" value="1"/>
</dbReference>
<proteinExistence type="predicted"/>
<keyword evidence="2" id="KW-1185">Reference proteome</keyword>
<evidence type="ECO:0000313" key="2">
    <source>
        <dbReference type="Proteomes" id="UP000499080"/>
    </source>
</evidence>
<organism evidence="1 2">
    <name type="scientific">Araneus ventricosus</name>
    <name type="common">Orbweaver spider</name>
    <name type="synonym">Epeira ventricosa</name>
    <dbReference type="NCBI Taxonomy" id="182803"/>
    <lineage>
        <taxon>Eukaryota</taxon>
        <taxon>Metazoa</taxon>
        <taxon>Ecdysozoa</taxon>
        <taxon>Arthropoda</taxon>
        <taxon>Chelicerata</taxon>
        <taxon>Arachnida</taxon>
        <taxon>Araneae</taxon>
        <taxon>Araneomorphae</taxon>
        <taxon>Entelegynae</taxon>
        <taxon>Araneoidea</taxon>
        <taxon>Araneidae</taxon>
        <taxon>Araneus</taxon>
    </lineage>
</organism>
<dbReference type="InterPro" id="IPR052709">
    <property type="entry name" value="Transposase-MT_Hybrid"/>
</dbReference>
<dbReference type="Pfam" id="PF01359">
    <property type="entry name" value="Transposase_1"/>
    <property type="match status" value="1"/>
</dbReference>
<dbReference type="PANTHER" id="PTHR46060:SF1">
    <property type="entry name" value="MARINER MOS1 TRANSPOSASE-LIKE PROTEIN"/>
    <property type="match status" value="1"/>
</dbReference>
<accession>A0A4Y2SPU9</accession>
<protein>
    <submittedName>
        <fullName evidence="1">Uncharacterized protein</fullName>
    </submittedName>
</protein>
<dbReference type="GO" id="GO:0003676">
    <property type="term" value="F:nucleic acid binding"/>
    <property type="evidence" value="ECO:0007669"/>
    <property type="project" value="InterPro"/>
</dbReference>
<sequence length="95" mass="11263">MSSLEQRANIKFCVLLEKSPTETLEMLKKTYENDAMKKTAGQNFRLDKSRGKVMLEVFFDYDSVIHYEIIPECQTVNKELYLEILKRLRDAIKRK</sequence>
<dbReference type="InterPro" id="IPR036397">
    <property type="entry name" value="RNaseH_sf"/>
</dbReference>
<dbReference type="InterPro" id="IPR001888">
    <property type="entry name" value="Transposase_1"/>
</dbReference>
<evidence type="ECO:0000313" key="1">
    <source>
        <dbReference type="EMBL" id="GBN89743.1"/>
    </source>
</evidence>
<dbReference type="OrthoDB" id="8056713at2759"/>
<reference evidence="1 2" key="1">
    <citation type="journal article" date="2019" name="Sci. Rep.">
        <title>Orb-weaving spider Araneus ventricosus genome elucidates the spidroin gene catalogue.</title>
        <authorList>
            <person name="Kono N."/>
            <person name="Nakamura H."/>
            <person name="Ohtoshi R."/>
            <person name="Moran D.A.P."/>
            <person name="Shinohara A."/>
            <person name="Yoshida Y."/>
            <person name="Fujiwara M."/>
            <person name="Mori M."/>
            <person name="Tomita M."/>
            <person name="Arakawa K."/>
        </authorList>
    </citation>
    <scope>NUCLEOTIDE SEQUENCE [LARGE SCALE GENOMIC DNA]</scope>
</reference>
<comment type="caution">
    <text evidence="1">The sequence shown here is derived from an EMBL/GenBank/DDBJ whole genome shotgun (WGS) entry which is preliminary data.</text>
</comment>
<gene>
    <name evidence="1" type="ORF">AVEN_128688_1</name>
</gene>
<dbReference type="Proteomes" id="UP000499080">
    <property type="component" value="Unassembled WGS sequence"/>
</dbReference>